<name>A0ABR0PBN6_GOSAR</name>
<accession>A0ABR0PBN6</accession>
<evidence type="ECO:0000313" key="1">
    <source>
        <dbReference type="EMBL" id="KAK5818627.1"/>
    </source>
</evidence>
<dbReference type="Proteomes" id="UP001358586">
    <property type="component" value="Chromosome 7"/>
</dbReference>
<comment type="caution">
    <text evidence="1">The sequence shown here is derived from an EMBL/GenBank/DDBJ whole genome shotgun (WGS) entry which is preliminary data.</text>
</comment>
<protein>
    <submittedName>
        <fullName evidence="1">Uncharacterized protein</fullName>
    </submittedName>
</protein>
<organism evidence="1 2">
    <name type="scientific">Gossypium arboreum</name>
    <name type="common">Tree cotton</name>
    <name type="synonym">Gossypium nanking</name>
    <dbReference type="NCBI Taxonomy" id="29729"/>
    <lineage>
        <taxon>Eukaryota</taxon>
        <taxon>Viridiplantae</taxon>
        <taxon>Streptophyta</taxon>
        <taxon>Embryophyta</taxon>
        <taxon>Tracheophyta</taxon>
        <taxon>Spermatophyta</taxon>
        <taxon>Magnoliopsida</taxon>
        <taxon>eudicotyledons</taxon>
        <taxon>Gunneridae</taxon>
        <taxon>Pentapetalae</taxon>
        <taxon>rosids</taxon>
        <taxon>malvids</taxon>
        <taxon>Malvales</taxon>
        <taxon>Malvaceae</taxon>
        <taxon>Malvoideae</taxon>
        <taxon>Gossypium</taxon>
    </lineage>
</organism>
<dbReference type="EMBL" id="JARKNE010000007">
    <property type="protein sequence ID" value="KAK5818627.1"/>
    <property type="molecule type" value="Genomic_DNA"/>
</dbReference>
<sequence>MSVDRIKSPIQAIIQQGDPEYSPAIDPPLNEVDTSPSSLVSDFVTNITKPIVNLVIDENPTAKETSKNVEAEGKLVITGVTIGPNTDANAVGHRNTRSMLTKEIKQSYKASKGKNDSR</sequence>
<gene>
    <name evidence="1" type="ORF">PVK06_023570</name>
</gene>
<reference evidence="1 2" key="1">
    <citation type="submission" date="2023-03" db="EMBL/GenBank/DDBJ databases">
        <title>WGS of Gossypium arboreum.</title>
        <authorList>
            <person name="Yu D."/>
        </authorList>
    </citation>
    <scope>NUCLEOTIDE SEQUENCE [LARGE SCALE GENOMIC DNA]</scope>
    <source>
        <tissue evidence="1">Leaf</tissue>
    </source>
</reference>
<proteinExistence type="predicted"/>
<evidence type="ECO:0000313" key="2">
    <source>
        <dbReference type="Proteomes" id="UP001358586"/>
    </source>
</evidence>
<keyword evidence="2" id="KW-1185">Reference proteome</keyword>